<dbReference type="RefSeq" id="WP_009576437.1">
    <property type="nucleotide sequence ID" value="NZ_AEIG01000066.1"/>
</dbReference>
<dbReference type="Pfam" id="PF00534">
    <property type="entry name" value="Glycos_transf_1"/>
    <property type="match status" value="1"/>
</dbReference>
<dbReference type="GO" id="GO:0016757">
    <property type="term" value="F:glycosyltransferase activity"/>
    <property type="evidence" value="ECO:0007669"/>
    <property type="project" value="InterPro"/>
</dbReference>
<dbReference type="SUPFAM" id="SSF53756">
    <property type="entry name" value="UDP-Glycosyltransferase/glycogen phosphorylase"/>
    <property type="match status" value="1"/>
</dbReference>
<dbReference type="Pfam" id="PF13579">
    <property type="entry name" value="Glyco_trans_4_4"/>
    <property type="match status" value="1"/>
</dbReference>
<gene>
    <name evidence="3" type="ORF">IMCC3088_2249</name>
</gene>
<proteinExistence type="predicted"/>
<dbReference type="PANTHER" id="PTHR45947">
    <property type="entry name" value="SULFOQUINOVOSYL TRANSFERASE SQD2"/>
    <property type="match status" value="1"/>
</dbReference>
<feature type="domain" description="Glycosyltransferase subfamily 4-like N-terminal" evidence="2">
    <location>
        <begin position="23"/>
        <end position="204"/>
    </location>
</feature>
<feature type="domain" description="Glycosyl transferase family 1" evidence="1">
    <location>
        <begin position="229"/>
        <end position="386"/>
    </location>
</feature>
<keyword evidence="4" id="KW-1185">Reference proteome</keyword>
<dbReference type="InterPro" id="IPR050194">
    <property type="entry name" value="Glycosyltransferase_grp1"/>
</dbReference>
<keyword evidence="3" id="KW-0808">Transferase</keyword>
<sequence length="408" mass="46824">MVIWYYNHYAGSSRSPKDGRSYYLTKSLKKCGHSPVVISASFHHLHKEKSQIPQRDPVVYDIIDGVPFVWFKTPNYLGNGLKRILNMLTYSFRVWQHDLVEELGLRSPDVIIISSVHPFHFFACLKWSKKYNAKLVFEVRDLWPLSLNLLLGLKKWHPLYILLALIERVGYRYSDLVISPLKNANLYMEAKGLRKNNFLYIPNGYINDFEWSRNSSLDKQLKVIRAKYKRVVMHTGSMGVPNGLELFVTAANEMSSNSSVAFVLIGKGQLEENLKKMSDSEHIYFFDAVPKREVLHLLSYSDACYCGSQNLPELYQYGVSPNKIFDYMLAKKAIVLAIDSPGNTVELSRGGICVKPDSITSMIHALKYICSITDAELQRFGEAGYNFLIKEHDFDKLALRLVERLETL</sequence>
<evidence type="ECO:0000259" key="2">
    <source>
        <dbReference type="Pfam" id="PF13579"/>
    </source>
</evidence>
<comment type="caution">
    <text evidence="3">The sequence shown here is derived from an EMBL/GenBank/DDBJ whole genome shotgun (WGS) entry which is preliminary data.</text>
</comment>
<protein>
    <submittedName>
        <fullName evidence="3">Glycosyltransferase</fullName>
    </submittedName>
</protein>
<dbReference type="Gene3D" id="3.40.50.2000">
    <property type="entry name" value="Glycogen Phosphorylase B"/>
    <property type="match status" value="2"/>
</dbReference>
<evidence type="ECO:0000313" key="4">
    <source>
        <dbReference type="Proteomes" id="UP000005615"/>
    </source>
</evidence>
<name>F3L3Q7_9GAMM</name>
<dbReference type="OrthoDB" id="9787293at2"/>
<accession>F3L3Q7</accession>
<organism evidence="3 4">
    <name type="scientific">Aequoribacter fuscus</name>
    <dbReference type="NCBI Taxonomy" id="2518989"/>
    <lineage>
        <taxon>Bacteria</taxon>
        <taxon>Pseudomonadati</taxon>
        <taxon>Pseudomonadota</taxon>
        <taxon>Gammaproteobacteria</taxon>
        <taxon>Cellvibrionales</taxon>
        <taxon>Halieaceae</taxon>
        <taxon>Aequoribacter</taxon>
    </lineage>
</organism>
<evidence type="ECO:0000259" key="1">
    <source>
        <dbReference type="Pfam" id="PF00534"/>
    </source>
</evidence>
<dbReference type="PANTHER" id="PTHR45947:SF3">
    <property type="entry name" value="SULFOQUINOVOSYL TRANSFERASE SQD2"/>
    <property type="match status" value="1"/>
</dbReference>
<dbReference type="Proteomes" id="UP000005615">
    <property type="component" value="Unassembled WGS sequence"/>
</dbReference>
<dbReference type="AlphaFoldDB" id="F3L3Q7"/>
<dbReference type="EMBL" id="AEIG01000066">
    <property type="protein sequence ID" value="EGG29030.1"/>
    <property type="molecule type" value="Genomic_DNA"/>
</dbReference>
<reference evidence="3 4" key="1">
    <citation type="journal article" date="2011" name="J. Bacteriol.">
        <title>Genome sequence of strain IMCC3088, a proteorhodopsin-containing marine bacterium belonging to the OM60/NOR5 clade.</title>
        <authorList>
            <person name="Jang Y."/>
            <person name="Oh H.M."/>
            <person name="Kang I."/>
            <person name="Lee K."/>
            <person name="Yang S.J."/>
            <person name="Cho J.C."/>
        </authorList>
    </citation>
    <scope>NUCLEOTIDE SEQUENCE [LARGE SCALE GENOMIC DNA]</scope>
    <source>
        <strain evidence="3 4">IMCC3088</strain>
    </source>
</reference>
<evidence type="ECO:0000313" key="3">
    <source>
        <dbReference type="EMBL" id="EGG29030.1"/>
    </source>
</evidence>
<dbReference type="InterPro" id="IPR028098">
    <property type="entry name" value="Glyco_trans_4-like_N"/>
</dbReference>
<dbReference type="InterPro" id="IPR001296">
    <property type="entry name" value="Glyco_trans_1"/>
</dbReference>
<dbReference type="CDD" id="cd03794">
    <property type="entry name" value="GT4_WbuB-like"/>
    <property type="match status" value="1"/>
</dbReference>
<dbReference type="STRING" id="2518989.IMCC3088_2249"/>
<dbReference type="eggNOG" id="COG0438">
    <property type="taxonomic scope" value="Bacteria"/>
</dbReference>